<protein>
    <recommendedName>
        <fullName evidence="5">DLG associated protein 4</fullName>
    </recommendedName>
</protein>
<dbReference type="Bgee" id="ENSOCUG00000038125">
    <property type="expression patterns" value="Expressed in frontal cortex and 7 other cell types or tissues"/>
</dbReference>
<evidence type="ECO:0000313" key="3">
    <source>
        <dbReference type="Ensembl" id="ENSOCUP00000041279.1"/>
    </source>
</evidence>
<feature type="region of interest" description="Disordered" evidence="2">
    <location>
        <begin position="492"/>
        <end position="547"/>
    </location>
</feature>
<dbReference type="PANTHER" id="PTHR12353">
    <property type="entry name" value="DISKS LARGE-ASSOCIATED PROTEIN DAP SAP90/PSD-95-ASSOCIATED PROTEIN"/>
    <property type="match status" value="1"/>
</dbReference>
<dbReference type="GO" id="GO:0060090">
    <property type="term" value="F:molecular adaptor activity"/>
    <property type="evidence" value="ECO:0007669"/>
    <property type="project" value="TreeGrafter"/>
</dbReference>
<feature type="region of interest" description="Disordered" evidence="2">
    <location>
        <begin position="1"/>
        <end position="30"/>
    </location>
</feature>
<dbReference type="GeneTree" id="ENSGT00940000155308"/>
<feature type="region of interest" description="Disordered" evidence="2">
    <location>
        <begin position="406"/>
        <end position="434"/>
    </location>
</feature>
<dbReference type="Ensembl" id="ENSOCUT00000052708.1">
    <property type="protein sequence ID" value="ENSOCUP00000041279.1"/>
    <property type="gene ID" value="ENSOCUG00000038125.1"/>
</dbReference>
<feature type="compositionally biased region" description="Basic and acidic residues" evidence="2">
    <location>
        <begin position="172"/>
        <end position="194"/>
    </location>
</feature>
<feature type="region of interest" description="Disordered" evidence="2">
    <location>
        <begin position="159"/>
        <end position="206"/>
    </location>
</feature>
<feature type="compositionally biased region" description="Basic and acidic residues" evidence="2">
    <location>
        <begin position="1"/>
        <end position="20"/>
    </location>
</feature>
<dbReference type="GO" id="GO:0023052">
    <property type="term" value="P:signaling"/>
    <property type="evidence" value="ECO:0007669"/>
    <property type="project" value="InterPro"/>
</dbReference>
<accession>A0A5F9D572</accession>
<proteinExistence type="inferred from homology"/>
<dbReference type="PANTHER" id="PTHR12353:SF19">
    <property type="entry name" value="DISKS LARGE-ASSOCIATED PROTEIN 4"/>
    <property type="match status" value="1"/>
</dbReference>
<dbReference type="InParanoid" id="A0A5F9D572"/>
<dbReference type="EMBL" id="AAGW02060147">
    <property type="status" value="NOT_ANNOTATED_CDS"/>
    <property type="molecule type" value="Genomic_DNA"/>
</dbReference>
<name>A0A5F9D572_RABIT</name>
<evidence type="ECO:0008006" key="5">
    <source>
        <dbReference type="Google" id="ProtNLM"/>
    </source>
</evidence>
<evidence type="ECO:0000313" key="4">
    <source>
        <dbReference type="Proteomes" id="UP000001811"/>
    </source>
</evidence>
<sequence length="547" mass="58658">MKGLGDSRPRHLSDSLDPPHEPLFAGPDRNPYLLSPTEAFAREARFPGASALPGDGLFPLNNQLPPPSSTFPRIHYNSHFEVPEESPFPSHAQATKINRLPANLLDQFEKQLPIHRDGFSTLQFPRGEAKARGESPGRIRHLVHSVQRLFFTKAPSLEGTVGKAAGNGSKKGGLEDSKGRRAKSKERAKAGEPKRRSRSNISGWWSSDDNLDGEAGAFRSSGPASGLMTLGRQAERSQPRYFMHAYNTISGHMLKATKNTTTELAAPPPPPAPPATCPSLGVGTDTNYVKRGSWSTLTLSHTHEVCPKTSATLDKSLLKSKSCHQGLAYHYLQVGDPQGQGPPRGPCLTRGKASASLDQSGPSSQSYPCSSHTGSFLLLSQQHATTPCRAPCVCCSLSHEHSARTSYAQMSSPPGSLPRSVKQPLGPLPSPASLDSSWNLSDQYEAACESACSEAESAAAEALDLPLPSYFRSRSHSYLRAIQAGCSQEEEDSVSLQSLSPPPSTGTSVQQVSKKLPLLPKPLHPSRPALGDNWGRSPGASRSLLVL</sequence>
<reference evidence="3" key="2">
    <citation type="submission" date="2025-08" db="UniProtKB">
        <authorList>
            <consortium name="Ensembl"/>
        </authorList>
    </citation>
    <scope>IDENTIFICATION</scope>
    <source>
        <strain evidence="3">Thorbecke</strain>
    </source>
</reference>
<dbReference type="GO" id="GO:0098978">
    <property type="term" value="C:glutamatergic synapse"/>
    <property type="evidence" value="ECO:0007669"/>
    <property type="project" value="TreeGrafter"/>
</dbReference>
<dbReference type="AlphaFoldDB" id="A0A5F9D572"/>
<dbReference type="InterPro" id="IPR005026">
    <property type="entry name" value="SAPAP"/>
</dbReference>
<reference evidence="3" key="3">
    <citation type="submission" date="2025-09" db="UniProtKB">
        <authorList>
            <consortium name="Ensembl"/>
        </authorList>
    </citation>
    <scope>IDENTIFICATION</scope>
    <source>
        <strain evidence="3">Thorbecke</strain>
    </source>
</reference>
<evidence type="ECO:0000256" key="1">
    <source>
        <dbReference type="ARBA" id="ARBA00008839"/>
    </source>
</evidence>
<dbReference type="Proteomes" id="UP000001811">
    <property type="component" value="Chromosome 4"/>
</dbReference>
<comment type="similarity">
    <text evidence="1">Belongs to the SAPAP family.</text>
</comment>
<feature type="compositionally biased region" description="Low complexity" evidence="2">
    <location>
        <begin position="494"/>
        <end position="518"/>
    </location>
</feature>
<evidence type="ECO:0000256" key="2">
    <source>
        <dbReference type="SAM" id="MobiDB-lite"/>
    </source>
</evidence>
<keyword evidence="4" id="KW-1185">Reference proteome</keyword>
<feature type="region of interest" description="Disordered" evidence="2">
    <location>
        <begin position="334"/>
        <end position="366"/>
    </location>
</feature>
<dbReference type="GO" id="GO:0099572">
    <property type="term" value="C:postsynaptic specialization"/>
    <property type="evidence" value="ECO:0007669"/>
    <property type="project" value="TreeGrafter"/>
</dbReference>
<reference evidence="3 4" key="1">
    <citation type="journal article" date="2011" name="Nature">
        <title>A high-resolution map of human evolutionary constraint using 29 mammals.</title>
        <authorList>
            <person name="Lindblad-Toh K."/>
            <person name="Garber M."/>
            <person name="Zuk O."/>
            <person name="Lin M.F."/>
            <person name="Parker B.J."/>
            <person name="Washietl S."/>
            <person name="Kheradpour P."/>
            <person name="Ernst J."/>
            <person name="Jordan G."/>
            <person name="Mauceli E."/>
            <person name="Ward L.D."/>
            <person name="Lowe C.B."/>
            <person name="Holloway A.K."/>
            <person name="Clamp M."/>
            <person name="Gnerre S."/>
            <person name="Alfoldi J."/>
            <person name="Beal K."/>
            <person name="Chang J."/>
            <person name="Clawson H."/>
            <person name="Cuff J."/>
            <person name="Di Palma F."/>
            <person name="Fitzgerald S."/>
            <person name="Flicek P."/>
            <person name="Guttman M."/>
            <person name="Hubisz M.J."/>
            <person name="Jaffe D.B."/>
            <person name="Jungreis I."/>
            <person name="Kent W.J."/>
            <person name="Kostka D."/>
            <person name="Lara M."/>
            <person name="Martins A.L."/>
            <person name="Massingham T."/>
            <person name="Moltke I."/>
            <person name="Raney B.J."/>
            <person name="Rasmussen M.D."/>
            <person name="Robinson J."/>
            <person name="Stark A."/>
            <person name="Vilella A.J."/>
            <person name="Wen J."/>
            <person name="Xie X."/>
            <person name="Zody M.C."/>
            <person name="Baldwin J."/>
            <person name="Bloom T."/>
            <person name="Chin C.W."/>
            <person name="Heiman D."/>
            <person name="Nicol R."/>
            <person name="Nusbaum C."/>
            <person name="Young S."/>
            <person name="Wilkinson J."/>
            <person name="Worley K.C."/>
            <person name="Kovar C.L."/>
            <person name="Muzny D.M."/>
            <person name="Gibbs R.A."/>
            <person name="Cree A."/>
            <person name="Dihn H.H."/>
            <person name="Fowler G."/>
            <person name="Jhangiani S."/>
            <person name="Joshi V."/>
            <person name="Lee S."/>
            <person name="Lewis L.R."/>
            <person name="Nazareth L.V."/>
            <person name="Okwuonu G."/>
            <person name="Santibanez J."/>
            <person name="Warren W.C."/>
            <person name="Mardis E.R."/>
            <person name="Weinstock G.M."/>
            <person name="Wilson R.K."/>
            <person name="Delehaunty K."/>
            <person name="Dooling D."/>
            <person name="Fronik C."/>
            <person name="Fulton L."/>
            <person name="Fulton B."/>
            <person name="Graves T."/>
            <person name="Minx P."/>
            <person name="Sodergren E."/>
            <person name="Birney E."/>
            <person name="Margulies E.H."/>
            <person name="Herrero J."/>
            <person name="Green E.D."/>
            <person name="Haussler D."/>
            <person name="Siepel A."/>
            <person name="Goldman N."/>
            <person name="Pollard K.S."/>
            <person name="Pedersen J.S."/>
            <person name="Lander E.S."/>
            <person name="Kellis M."/>
        </authorList>
    </citation>
    <scope>NUCLEOTIDE SEQUENCE [LARGE SCALE GENOMIC DNA]</scope>
    <source>
        <strain evidence="3 4">Thorbecke inbred</strain>
    </source>
</reference>
<organism evidence="3 4">
    <name type="scientific">Oryctolagus cuniculus</name>
    <name type="common">Rabbit</name>
    <dbReference type="NCBI Taxonomy" id="9986"/>
    <lineage>
        <taxon>Eukaryota</taxon>
        <taxon>Metazoa</taxon>
        <taxon>Chordata</taxon>
        <taxon>Craniata</taxon>
        <taxon>Vertebrata</taxon>
        <taxon>Euteleostomi</taxon>
        <taxon>Mammalia</taxon>
        <taxon>Eutheria</taxon>
        <taxon>Euarchontoglires</taxon>
        <taxon>Glires</taxon>
        <taxon>Lagomorpha</taxon>
        <taxon>Leporidae</taxon>
        <taxon>Oryctolagus</taxon>
    </lineage>
</organism>
<dbReference type="EMBL" id="AAGW02060148">
    <property type="status" value="NOT_ANNOTATED_CDS"/>
    <property type="molecule type" value="Genomic_DNA"/>
</dbReference>
<dbReference type="STRING" id="9986.ENSOCUP00000041279"/>